<accession>A0A7H8N3F6</accession>
<dbReference type="AlphaFoldDB" id="A0A7H8N3F6"/>
<evidence type="ECO:0000313" key="1">
    <source>
        <dbReference type="EMBL" id="QKW48881.1"/>
    </source>
</evidence>
<keyword evidence="2" id="KW-1185">Reference proteome</keyword>
<dbReference type="Proteomes" id="UP000509303">
    <property type="component" value="Chromosome"/>
</dbReference>
<dbReference type="RefSeq" id="WP_176160613.1">
    <property type="nucleotide sequence ID" value="NZ_CP054929.1"/>
</dbReference>
<sequence length="266" mass="28410">MVQAPKLHVLDDIPEHELQQTPRRKKAKMTVNLEESLAALSPGDPVVAEGVGPGGASVTREGVLLASPKPATAQVDGKRVKGWRLFVGPVGTPTSQRATWVTLVPGTGSVERAEAPTRPTGWRNEEVRDLPGLRADGRSVRIFFGGKGGARSTEPAEPVVLADVYYTDDGKYAICDADSGETLLLRTGRGRIWWLPAPKRAVPEPAPEAAVEPELAPAEGTRRGVLYEGVLGARNGEDEPGEPVLDPAGRKVIGWLADNRSRFIPA</sequence>
<name>A0A7H8N3F6_9ACTN</name>
<proteinExistence type="predicted"/>
<gene>
    <name evidence="1" type="ORF">HUT08_04235</name>
</gene>
<evidence type="ECO:0000313" key="2">
    <source>
        <dbReference type="Proteomes" id="UP000509303"/>
    </source>
</evidence>
<dbReference type="EMBL" id="CP054929">
    <property type="protein sequence ID" value="QKW48881.1"/>
    <property type="molecule type" value="Genomic_DNA"/>
</dbReference>
<organism evidence="1 2">
    <name type="scientific">Streptomyces buecherae</name>
    <dbReference type="NCBI Taxonomy" id="2763006"/>
    <lineage>
        <taxon>Bacteria</taxon>
        <taxon>Bacillati</taxon>
        <taxon>Actinomycetota</taxon>
        <taxon>Actinomycetes</taxon>
        <taxon>Kitasatosporales</taxon>
        <taxon>Streptomycetaceae</taxon>
        <taxon>Streptomyces</taxon>
    </lineage>
</organism>
<protein>
    <submittedName>
        <fullName evidence="1">Uncharacterized protein</fullName>
    </submittedName>
</protein>
<reference evidence="1 2" key="1">
    <citation type="submission" date="2020-06" db="EMBL/GenBank/DDBJ databases">
        <title>Genome mining for natural products.</title>
        <authorList>
            <person name="Zhang B."/>
            <person name="Shi J."/>
            <person name="Ge H."/>
        </authorList>
    </citation>
    <scope>NUCLEOTIDE SEQUENCE [LARGE SCALE GENOMIC DNA]</scope>
    <source>
        <strain evidence="1 2">NA00687</strain>
    </source>
</reference>